<dbReference type="Pfam" id="PF24097">
    <property type="entry name" value="TMD_POM152"/>
    <property type="match status" value="1"/>
</dbReference>
<feature type="domain" description="Nucleoporin POM152 first Ig-like" evidence="5">
    <location>
        <begin position="222"/>
        <end position="326"/>
    </location>
</feature>
<dbReference type="InterPro" id="IPR056541">
    <property type="entry name" value="Ig-like_POM152"/>
</dbReference>
<dbReference type="GO" id="GO:0017056">
    <property type="term" value="F:structural constituent of nuclear pore"/>
    <property type="evidence" value="ECO:0007669"/>
    <property type="project" value="InterPro"/>
</dbReference>
<evidence type="ECO:0000313" key="8">
    <source>
        <dbReference type="Proteomes" id="UP001412239"/>
    </source>
</evidence>
<feature type="domain" description="Nucleoporin POM152 immunoglobulin-like" evidence="2">
    <location>
        <begin position="897"/>
        <end position="993"/>
    </location>
</feature>
<feature type="compositionally biased region" description="Low complexity" evidence="1">
    <location>
        <begin position="30"/>
        <end position="54"/>
    </location>
</feature>
<evidence type="ECO:0000259" key="4">
    <source>
        <dbReference type="Pfam" id="PF24312"/>
    </source>
</evidence>
<evidence type="ECO:0000259" key="2">
    <source>
        <dbReference type="Pfam" id="PF23664"/>
    </source>
</evidence>
<feature type="domain" description="Nucleoporin POM152 N-terminal transmembrane" evidence="3">
    <location>
        <begin position="82"/>
        <end position="168"/>
    </location>
</feature>
<dbReference type="Pfam" id="PF24312">
    <property type="entry name" value="Ig-like_POM152"/>
    <property type="match status" value="3"/>
</dbReference>
<dbReference type="Proteomes" id="UP001412239">
    <property type="component" value="Unassembled WGS sequence"/>
</dbReference>
<dbReference type="Pfam" id="PF24527">
    <property type="entry name" value="Ig-like_Pom152_9"/>
    <property type="match status" value="1"/>
</dbReference>
<dbReference type="Pfam" id="PF23664">
    <property type="entry name" value="Ig_Pom152"/>
    <property type="match status" value="2"/>
</dbReference>
<accession>A0A292PJ66</accession>
<name>A0A292PJ66_9PEZI</name>
<feature type="domain" description="Nucleoporin POM152 ninth Ig-like" evidence="6">
    <location>
        <begin position="1102"/>
        <end position="1180"/>
    </location>
</feature>
<keyword evidence="8" id="KW-1185">Reference proteome</keyword>
<dbReference type="Pfam" id="PF24519">
    <property type="entry name" value="Ig-like_Pom152_1"/>
    <property type="match status" value="1"/>
</dbReference>
<dbReference type="GO" id="GO:0006999">
    <property type="term" value="P:nuclear pore organization"/>
    <property type="evidence" value="ECO:0007669"/>
    <property type="project" value="TreeGrafter"/>
</dbReference>
<feature type="domain" description="Nucleoporin POM152 Ig-like" evidence="4">
    <location>
        <begin position="1199"/>
        <end position="1269"/>
    </location>
</feature>
<evidence type="ECO:0000259" key="6">
    <source>
        <dbReference type="Pfam" id="PF24527"/>
    </source>
</evidence>
<dbReference type="InterPro" id="IPR056544">
    <property type="entry name" value="Ig_POM152"/>
</dbReference>
<dbReference type="PANTHER" id="PTHR28206:SF1">
    <property type="entry name" value="NUCLEOPORIN POM152"/>
    <property type="match status" value="1"/>
</dbReference>
<evidence type="ECO:0008006" key="9">
    <source>
        <dbReference type="Google" id="ProtNLM"/>
    </source>
</evidence>
<dbReference type="InterPro" id="IPR056543">
    <property type="entry name" value="Ig-like_POM152_9th"/>
</dbReference>
<dbReference type="InterPro" id="IPR056540">
    <property type="entry name" value="TMD_POM152"/>
</dbReference>
<evidence type="ECO:0000259" key="3">
    <source>
        <dbReference type="Pfam" id="PF24097"/>
    </source>
</evidence>
<evidence type="ECO:0000313" key="7">
    <source>
        <dbReference type="EMBL" id="CUS07672.1"/>
    </source>
</evidence>
<dbReference type="EMBL" id="LN891183">
    <property type="protein sequence ID" value="CUS07672.1"/>
    <property type="molecule type" value="Genomic_DNA"/>
</dbReference>
<proteinExistence type="predicted"/>
<dbReference type="GO" id="GO:0070762">
    <property type="term" value="C:nuclear pore transmembrane ring"/>
    <property type="evidence" value="ECO:0007669"/>
    <property type="project" value="TreeGrafter"/>
</dbReference>
<evidence type="ECO:0000259" key="5">
    <source>
        <dbReference type="Pfam" id="PF24519"/>
    </source>
</evidence>
<dbReference type="GO" id="GO:0006606">
    <property type="term" value="P:protein import into nucleus"/>
    <property type="evidence" value="ECO:0007669"/>
    <property type="project" value="TreeGrafter"/>
</dbReference>
<organism evidence="7 8">
    <name type="scientific">Tuber aestivum</name>
    <name type="common">summer truffle</name>
    <dbReference type="NCBI Taxonomy" id="59557"/>
    <lineage>
        <taxon>Eukaryota</taxon>
        <taxon>Fungi</taxon>
        <taxon>Dikarya</taxon>
        <taxon>Ascomycota</taxon>
        <taxon>Pezizomycotina</taxon>
        <taxon>Pezizomycetes</taxon>
        <taxon>Pezizales</taxon>
        <taxon>Tuberaceae</taxon>
        <taxon>Tuber</taxon>
    </lineage>
</organism>
<dbReference type="InterPro" id="IPR056542">
    <property type="entry name" value="Ig-like_POM152_1st"/>
</dbReference>
<feature type="domain" description="Nucleoporin POM152 immunoglobulin-like" evidence="2">
    <location>
        <begin position="580"/>
        <end position="682"/>
    </location>
</feature>
<protein>
    <recommendedName>
        <fullName evidence="9">Nucleoporin Pom152</fullName>
    </recommendedName>
</protein>
<feature type="domain" description="Nucleoporin POM152 Ig-like" evidence="4">
    <location>
        <begin position="782"/>
        <end position="866"/>
    </location>
</feature>
<dbReference type="PANTHER" id="PTHR28206">
    <property type="entry name" value="NUCLEOPORIN POM152"/>
    <property type="match status" value="1"/>
</dbReference>
<feature type="domain" description="Nucleoporin POM152 Ig-like" evidence="4">
    <location>
        <begin position="474"/>
        <end position="575"/>
    </location>
</feature>
<feature type="region of interest" description="Disordered" evidence="1">
    <location>
        <begin position="1"/>
        <end position="64"/>
    </location>
</feature>
<feature type="compositionally biased region" description="Polar residues" evidence="1">
    <location>
        <begin position="55"/>
        <end position="64"/>
    </location>
</feature>
<reference evidence="7" key="1">
    <citation type="submission" date="2015-10" db="EMBL/GenBank/DDBJ databases">
        <authorList>
            <person name="Regsiter A."/>
            <person name="william w."/>
        </authorList>
    </citation>
    <scope>NUCLEOTIDE SEQUENCE</scope>
    <source>
        <strain evidence="7">Montdore</strain>
    </source>
</reference>
<sequence length="1281" mass="141281">MSDETPRIPSSFPRSPVTIRARRAPPSPSPLTRASPPRSVGTTVSASVTSTISTGPRTSAPPSIVQTGDVALPPLISLDTLDAPTQRLYTVGFFVLLQAWKFYDIARLYTTDGDSISELWFCSKWLVLDGCFFWFLPLLRIPWLTFTPNFTLRTIAIFSVVDIFFSLKYEIPITAILGGLWKFVYDREVSISEKSVKWYDIVNNNSHIQGKYTVHILPEGAVELNPNANCFCLGEGVAAIDLPVRINGTNPIHIQLARIDFETGGADMIDISAKEIKKMLKRAEKGEDPKLQVLSYSVKQPGLYRLTKVTDVTQLDVRIYRSEALVVSCPKATLKVSPSYKRNKCKGDMSDLSLQVEGLAPLQITYSREMRGKPTVFTVQSIHPENFESPLLAGFSRDGTLAEQGDATLSWAQRQNIPVPLNESLGSSGDWVYSVDKVSDACGNTIDYNAAYEDGDYVVPKRGSLSQNLKVHDRPLARFLGCDPQHPMDLPKGTTGVLPVQLLSGQDDAPYEVEVTFTPYDKLELASEHASDAAAKIHKLKTLSQVVSIKEPGLYSVKTISSDFCSGDVMEPASCLVITPPEPSMAMRSDEILDKCTGSSIGLTIDLTLVGAPPFELSYRLIKDNGSPAVKTLTIERTRHQVQFTPADAGHYAYEFFSLRDKNYANVKIDPRINHVEQTVKPMAGATFVDPSPRKKACIDQPVEFDVKMQGMPPLTLNYELIHNGKRTRMTEPNISTGIHKIRTPPLANGGEYALALTTVEDESGCQIFVGSEAKIDVRWQRPKAQFSSVEGKMSVRALEGKTVDIPLRLTGESPWDVSIRNIDSNEAARQLKFSGSNAYLTVKDPGRYKLESVHDNGCPGTITESDGTFLITWIARPMLKLAESSSTAKGDVFTRKDVCQGDEDAVELAFVGSPPFTIDYERTFRPEGFDSRRALDPIPQKLTAGLGVATVRLETSRAGLNRYKFSRIADSLYDNPRESLVQNPIILEQTIHSRPFTSFANPTKVYKYCLDSGAGDDIIPIQLHGKAPFSLTINIKHFNTGKSDVINIPHVDSSIFNFRIPSRALTLGSHAVSVLKVKDARGCVRKTTEGPHVMVAVADMPTISPSSQQANYCVGDRISFTLSGVPPFAVEYEWNGVLMKAHNQPSEFARVAEKPGNFTITGLQDSASDCKVNVGLTQIVREVPSVRISDGYTVVRGIPEGDQAEIHFDFYGTPPFTFTYTRSEIAKKGSKPRILEMHSQTTDGYKYSMFASQEGTYEVVSIEDNYCSYAAGKTNSGRKR</sequence>
<gene>
    <name evidence="7" type="ORF">GSTUAT00008235001</name>
</gene>
<dbReference type="InterPro" id="IPR037701">
    <property type="entry name" value="Pom152"/>
</dbReference>
<evidence type="ECO:0000256" key="1">
    <source>
        <dbReference type="SAM" id="MobiDB-lite"/>
    </source>
</evidence>